<dbReference type="OrthoDB" id="3269637at2759"/>
<organism evidence="2 3">
    <name type="scientific">Pleurotus eryngii</name>
    <name type="common">Boletus of the steppes</name>
    <dbReference type="NCBI Taxonomy" id="5323"/>
    <lineage>
        <taxon>Eukaryota</taxon>
        <taxon>Fungi</taxon>
        <taxon>Dikarya</taxon>
        <taxon>Basidiomycota</taxon>
        <taxon>Agaricomycotina</taxon>
        <taxon>Agaricomycetes</taxon>
        <taxon>Agaricomycetidae</taxon>
        <taxon>Agaricales</taxon>
        <taxon>Pleurotineae</taxon>
        <taxon>Pleurotaceae</taxon>
        <taxon>Pleurotus</taxon>
    </lineage>
</organism>
<dbReference type="Proteomes" id="UP000807025">
    <property type="component" value="Unassembled WGS sequence"/>
</dbReference>
<dbReference type="InterPro" id="IPR003615">
    <property type="entry name" value="HNH_nuc"/>
</dbReference>
<accession>A0A9P6DJZ3</accession>
<proteinExistence type="predicted"/>
<gene>
    <name evidence="2" type="ORF">BDN71DRAFT_1438247</name>
</gene>
<feature type="non-terminal residue" evidence="2">
    <location>
        <position position="128"/>
    </location>
</feature>
<evidence type="ECO:0000259" key="1">
    <source>
        <dbReference type="Pfam" id="PF13391"/>
    </source>
</evidence>
<sequence length="128" mass="14565">MAPFRWLDHFHTASGYLSYDREGTNRLADEYVLQALFHQAVGLVSENAVDIDVVRRRTESHTSVKIMKVLEFSQALWDRGRACVFSGWDGQACHIIPFAQGSERRFIQAPINDINDERNGYTCSDLSA</sequence>
<dbReference type="EMBL" id="MU154522">
    <property type="protein sequence ID" value="KAF9501654.1"/>
    <property type="molecule type" value="Genomic_DNA"/>
</dbReference>
<evidence type="ECO:0000313" key="2">
    <source>
        <dbReference type="EMBL" id="KAF9501654.1"/>
    </source>
</evidence>
<protein>
    <recommendedName>
        <fullName evidence="1">HNH nuclease domain-containing protein</fullName>
    </recommendedName>
</protein>
<keyword evidence="3" id="KW-1185">Reference proteome</keyword>
<dbReference type="AlphaFoldDB" id="A0A9P6DJZ3"/>
<evidence type="ECO:0000313" key="3">
    <source>
        <dbReference type="Proteomes" id="UP000807025"/>
    </source>
</evidence>
<comment type="caution">
    <text evidence="2">The sequence shown here is derived from an EMBL/GenBank/DDBJ whole genome shotgun (WGS) entry which is preliminary data.</text>
</comment>
<dbReference type="Pfam" id="PF13391">
    <property type="entry name" value="HNH_2"/>
    <property type="match status" value="1"/>
</dbReference>
<reference evidence="2" key="1">
    <citation type="submission" date="2020-11" db="EMBL/GenBank/DDBJ databases">
        <authorList>
            <consortium name="DOE Joint Genome Institute"/>
            <person name="Ahrendt S."/>
            <person name="Riley R."/>
            <person name="Andreopoulos W."/>
            <person name="Labutti K."/>
            <person name="Pangilinan J."/>
            <person name="Ruiz-Duenas F.J."/>
            <person name="Barrasa J.M."/>
            <person name="Sanchez-Garcia M."/>
            <person name="Camarero S."/>
            <person name="Miyauchi S."/>
            <person name="Serrano A."/>
            <person name="Linde D."/>
            <person name="Babiker R."/>
            <person name="Drula E."/>
            <person name="Ayuso-Fernandez I."/>
            <person name="Pacheco R."/>
            <person name="Padilla G."/>
            <person name="Ferreira P."/>
            <person name="Barriuso J."/>
            <person name="Kellner H."/>
            <person name="Castanera R."/>
            <person name="Alfaro M."/>
            <person name="Ramirez L."/>
            <person name="Pisabarro A.G."/>
            <person name="Kuo A."/>
            <person name="Tritt A."/>
            <person name="Lipzen A."/>
            <person name="He G."/>
            <person name="Yan M."/>
            <person name="Ng V."/>
            <person name="Cullen D."/>
            <person name="Martin F."/>
            <person name="Rosso M.-N."/>
            <person name="Henrissat B."/>
            <person name="Hibbett D."/>
            <person name="Martinez A.T."/>
            <person name="Grigoriev I.V."/>
        </authorList>
    </citation>
    <scope>NUCLEOTIDE SEQUENCE</scope>
    <source>
        <strain evidence="2">ATCC 90797</strain>
    </source>
</reference>
<name>A0A9P6DJZ3_PLEER</name>
<feature type="domain" description="HNH nuclease" evidence="1">
    <location>
        <begin position="83"/>
        <end position="120"/>
    </location>
</feature>